<evidence type="ECO:0000259" key="7">
    <source>
        <dbReference type="Pfam" id="PF07715"/>
    </source>
</evidence>
<comment type="similarity">
    <text evidence="4">Belongs to the TonB-dependent receptor family.</text>
</comment>
<dbReference type="EMBL" id="CDOI01000157">
    <property type="protein sequence ID" value="CEN47586.1"/>
    <property type="molecule type" value="Genomic_DNA"/>
</dbReference>
<dbReference type="InterPro" id="IPR008969">
    <property type="entry name" value="CarboxyPept-like_regulatory"/>
</dbReference>
<dbReference type="Pfam" id="PF13715">
    <property type="entry name" value="CarbopepD_reg_2"/>
    <property type="match status" value="1"/>
</dbReference>
<name>A0A0B7I6M2_9FLAO</name>
<evidence type="ECO:0000256" key="3">
    <source>
        <dbReference type="ARBA" id="ARBA00023237"/>
    </source>
</evidence>
<sequence length="894" mass="100898">MNKILCVFSMFLVTMLSAQTKTGVAGVVTDQEMDGEPLSFASVIVKGTSRGTTTDLHGKFDLNLEAGDYTLLVSFMGYEEKEIPVKVETGKRLQIEVGLNSAGVGLEEVVVQWNVNREAESVLLVEQKNAVLMKQAIGAQELSRKGVSDAEGAVTKISGISKQEGVKSVFVRGLGDRYNATTLNGFPIPSEDPEYKNISLDFFTTDIIQSIGIDKVFGVGTLSDVGGATINITSKELVNDSELKMDLSLGMNTQVMRSDTFLEQQGINSLGFSNRKKPSTNLNVYEFANSLDPSQSKFLINTGIGFSGGKKMMLGHHPLSIYGVFSHSSDYSFTEEIIRNTTTEGTIFLDQKGKKYSKKINQLGLLNANYTIDNLQLRYNLMLVHANNQYVGIYEGKNSERYQDAYDDTYLGYLVRQQNNDNMLITNQLLSDWKLNEKSVINLGIAHNSLKGLEPDRRINNFSKISNSNHYKLTGSTGRQQRYFIELKENDLNTKLEYTYRFNSQEKVSNWKIGYNGRFLTTDFEAIEYDLSSQQLLNINSYKLDQLYNQANLNAGLFQLDRNFDRYDVSKFIHSFYSEFTYQIDPKFVLNAGLKGENVDMKVSYNVNRGGTKGDTEITKLYILPALNLKYDIHSKHALRFGVSKTYTMPQSKEISPYVYIDVSFKSQGNKDLKPSDNYNVDLKWDYYINGNELFSLSGFYKYVVSPIARVEEGGSGGYLTYRNISDYATFAGIELELRKNLFQTESELSNQKWSFGWNASLIFTELNINVANTQARKTQLEGAAPFITNADLTYSLQKNNKNFTASMVFNYFSDRIYTIGTLQYKDIIEKGVPTMDFVASLDLTERLSLKLKAKNIFNSKRELSRKATNNDGNIILNTYQRGVDFNLGLSYKF</sequence>
<evidence type="ECO:0000313" key="9">
    <source>
        <dbReference type="Proteomes" id="UP000045051"/>
    </source>
</evidence>
<dbReference type="GO" id="GO:0009279">
    <property type="term" value="C:cell outer membrane"/>
    <property type="evidence" value="ECO:0007669"/>
    <property type="project" value="UniProtKB-SubCell"/>
</dbReference>
<keyword evidence="9" id="KW-1185">Reference proteome</keyword>
<dbReference type="SUPFAM" id="SSF49464">
    <property type="entry name" value="Carboxypeptidase regulatory domain-like"/>
    <property type="match status" value="1"/>
</dbReference>
<evidence type="ECO:0000256" key="4">
    <source>
        <dbReference type="RuleBase" id="RU003357"/>
    </source>
</evidence>
<feature type="signal peptide" evidence="5">
    <location>
        <begin position="1"/>
        <end position="18"/>
    </location>
</feature>
<evidence type="ECO:0000256" key="1">
    <source>
        <dbReference type="ARBA" id="ARBA00004442"/>
    </source>
</evidence>
<feature type="chain" id="PRO_5002116503" evidence="5">
    <location>
        <begin position="19"/>
        <end position="894"/>
    </location>
</feature>
<evidence type="ECO:0000256" key="2">
    <source>
        <dbReference type="ARBA" id="ARBA00023136"/>
    </source>
</evidence>
<dbReference type="Pfam" id="PF00593">
    <property type="entry name" value="TonB_dep_Rec_b-barrel"/>
    <property type="match status" value="1"/>
</dbReference>
<dbReference type="InterPro" id="IPR012910">
    <property type="entry name" value="Plug_dom"/>
</dbReference>
<keyword evidence="3" id="KW-0998">Cell outer membrane</keyword>
<keyword evidence="8" id="KW-0675">Receptor</keyword>
<dbReference type="Gene3D" id="2.40.170.20">
    <property type="entry name" value="TonB-dependent receptor, beta-barrel domain"/>
    <property type="match status" value="1"/>
</dbReference>
<keyword evidence="2 4" id="KW-0472">Membrane</keyword>
<feature type="domain" description="TonB-dependent receptor-like beta-barrel" evidence="6">
    <location>
        <begin position="400"/>
        <end position="857"/>
    </location>
</feature>
<dbReference type="Proteomes" id="UP000045051">
    <property type="component" value="Unassembled WGS sequence"/>
</dbReference>
<proteinExistence type="inferred from homology"/>
<evidence type="ECO:0000259" key="6">
    <source>
        <dbReference type="Pfam" id="PF00593"/>
    </source>
</evidence>
<dbReference type="RefSeq" id="WP_042344646.1">
    <property type="nucleotide sequence ID" value="NZ_CDOI01000157.1"/>
</dbReference>
<gene>
    <name evidence="8" type="ORF">CCAND38_450031</name>
</gene>
<accession>A0A0B7I6M2</accession>
<dbReference type="PANTHER" id="PTHR40980">
    <property type="entry name" value="PLUG DOMAIN-CONTAINING PROTEIN"/>
    <property type="match status" value="1"/>
</dbReference>
<dbReference type="Gene3D" id="2.60.40.1120">
    <property type="entry name" value="Carboxypeptidase-like, regulatory domain"/>
    <property type="match status" value="1"/>
</dbReference>
<dbReference type="PANTHER" id="PTHR40980:SF5">
    <property type="entry name" value="TONB-DEPENDENT RECEPTOR"/>
    <property type="match status" value="1"/>
</dbReference>
<dbReference type="InterPro" id="IPR036942">
    <property type="entry name" value="Beta-barrel_TonB_sf"/>
</dbReference>
<dbReference type="SUPFAM" id="SSF56935">
    <property type="entry name" value="Porins"/>
    <property type="match status" value="1"/>
</dbReference>
<dbReference type="InterPro" id="IPR000531">
    <property type="entry name" value="Beta-barrel_TonB"/>
</dbReference>
<evidence type="ECO:0000313" key="8">
    <source>
        <dbReference type="EMBL" id="CEN47586.1"/>
    </source>
</evidence>
<keyword evidence="5" id="KW-0732">Signal</keyword>
<reference evidence="8 9" key="1">
    <citation type="submission" date="2015-01" db="EMBL/GenBank/DDBJ databases">
        <authorList>
            <person name="Xiang T."/>
            <person name="Song Y."/>
            <person name="Huang L."/>
            <person name="Wang B."/>
            <person name="Wu P."/>
        </authorList>
    </citation>
    <scope>NUCLEOTIDE SEQUENCE [LARGE SCALE GENOMIC DNA]</scope>
    <source>
        <strain evidence="8 9">CcD38</strain>
    </source>
</reference>
<organism evidence="8 9">
    <name type="scientific">Capnocytophaga canis</name>
    <dbReference type="NCBI Taxonomy" id="1848903"/>
    <lineage>
        <taxon>Bacteria</taxon>
        <taxon>Pseudomonadati</taxon>
        <taxon>Bacteroidota</taxon>
        <taxon>Flavobacteriia</taxon>
        <taxon>Flavobacteriales</taxon>
        <taxon>Flavobacteriaceae</taxon>
        <taxon>Capnocytophaga</taxon>
    </lineage>
</organism>
<dbReference type="InterPro" id="IPR037066">
    <property type="entry name" value="Plug_dom_sf"/>
</dbReference>
<comment type="subcellular location">
    <subcellularLocation>
        <location evidence="1 4">Cell outer membrane</location>
    </subcellularLocation>
</comment>
<dbReference type="Pfam" id="PF07715">
    <property type="entry name" value="Plug"/>
    <property type="match status" value="1"/>
</dbReference>
<evidence type="ECO:0000256" key="5">
    <source>
        <dbReference type="SAM" id="SignalP"/>
    </source>
</evidence>
<protein>
    <submittedName>
        <fullName evidence="8">TonB-dependent receptor</fullName>
    </submittedName>
</protein>
<dbReference type="AlphaFoldDB" id="A0A0B7I6M2"/>
<dbReference type="Gene3D" id="2.170.130.10">
    <property type="entry name" value="TonB-dependent receptor, plug domain"/>
    <property type="match status" value="1"/>
</dbReference>
<feature type="domain" description="TonB-dependent receptor plug" evidence="7">
    <location>
        <begin position="134"/>
        <end position="215"/>
    </location>
</feature>
<keyword evidence="4" id="KW-0798">TonB box</keyword>